<keyword evidence="2" id="KW-1185">Reference proteome</keyword>
<evidence type="ECO:0000313" key="2">
    <source>
        <dbReference type="Proteomes" id="UP000298061"/>
    </source>
</evidence>
<comment type="caution">
    <text evidence="1">The sequence shown here is derived from an EMBL/GenBank/DDBJ whole genome shotgun (WGS) entry which is preliminary data.</text>
</comment>
<organism evidence="1 2">
    <name type="scientific">Hericium alpestre</name>
    <dbReference type="NCBI Taxonomy" id="135208"/>
    <lineage>
        <taxon>Eukaryota</taxon>
        <taxon>Fungi</taxon>
        <taxon>Dikarya</taxon>
        <taxon>Basidiomycota</taxon>
        <taxon>Agaricomycotina</taxon>
        <taxon>Agaricomycetes</taxon>
        <taxon>Russulales</taxon>
        <taxon>Hericiaceae</taxon>
        <taxon>Hericium</taxon>
    </lineage>
</organism>
<dbReference type="STRING" id="135208.A0A4Z0A0F7"/>
<reference evidence="1 2" key="1">
    <citation type="submission" date="2019-02" db="EMBL/GenBank/DDBJ databases">
        <title>Genome sequencing of the rare red list fungi Hericium alpestre (H. flagellum).</title>
        <authorList>
            <person name="Buettner E."/>
            <person name="Kellner H."/>
        </authorList>
    </citation>
    <scope>NUCLEOTIDE SEQUENCE [LARGE SCALE GENOMIC DNA]</scope>
    <source>
        <strain evidence="1 2">DSM 108284</strain>
    </source>
</reference>
<dbReference type="Gene3D" id="3.80.10.10">
    <property type="entry name" value="Ribonuclease Inhibitor"/>
    <property type="match status" value="1"/>
</dbReference>
<sequence>MSRIKTLQISWQAYSTYVPPKLMERMSQPAPFLESLYLSNLGGVWSTNPLPLTLFSGEIPRLTRLTILHGAQISWDSPLIQKTSLTHLHLGDMTHWKSDSIDRLLDVLERFPRLKSLLLEQSIPIGPTMSDRVVKLPALTGISLADDQSACMVLLRSLSIPPTALLSLQTFLNPQDGDVNPTLAGSLAHVVPFFKDTKTVRMHITKDAGVNQLRIQSWPTTITDRAVLGSPHSSSTLVDFMWSAEAAMDIGVIQNVCTILSLNGIEAYSGGILSFQNQHPNDWRPIFRDWTQLSTMHAIGTMLEVFLDAFVAPAEPPVAVAAAESEELPTTQPPPLLPSLRTLIIDRANITSELGERMKTSLRTPECKVQTVQIHQCNVKGAFVDELKEIVPDVQWDGKQNRTLRRPGPFWATGGAMEIDGFETMDDGTEEPELVLGSFDGEP</sequence>
<protein>
    <recommendedName>
        <fullName evidence="3">F-box domain-containing protein</fullName>
    </recommendedName>
</protein>
<dbReference type="Proteomes" id="UP000298061">
    <property type="component" value="Unassembled WGS sequence"/>
</dbReference>
<gene>
    <name evidence="1" type="ORF">EWM64_g4194</name>
</gene>
<dbReference type="SUPFAM" id="SSF52047">
    <property type="entry name" value="RNI-like"/>
    <property type="match status" value="1"/>
</dbReference>
<evidence type="ECO:0008006" key="3">
    <source>
        <dbReference type="Google" id="ProtNLM"/>
    </source>
</evidence>
<dbReference type="OrthoDB" id="2990288at2759"/>
<evidence type="ECO:0000313" key="1">
    <source>
        <dbReference type="EMBL" id="TFY79817.1"/>
    </source>
</evidence>
<proteinExistence type="predicted"/>
<accession>A0A4Z0A0F7</accession>
<dbReference type="AlphaFoldDB" id="A0A4Z0A0F7"/>
<dbReference type="InterPro" id="IPR032675">
    <property type="entry name" value="LRR_dom_sf"/>
</dbReference>
<name>A0A4Z0A0F7_9AGAM</name>
<dbReference type="EMBL" id="SFCI01000436">
    <property type="protein sequence ID" value="TFY79817.1"/>
    <property type="molecule type" value="Genomic_DNA"/>
</dbReference>